<dbReference type="RefSeq" id="WP_044284128.1">
    <property type="nucleotide sequence ID" value="NZ_JFAD01000016.1"/>
</dbReference>
<dbReference type="EMBL" id="JFAD01000016">
    <property type="protein sequence ID" value="EXU61153.1"/>
    <property type="molecule type" value="Genomic_DNA"/>
</dbReference>
<sequence>MNLEHIAKNYRFCKQIISKTISDLEIIFNLIISKKIQFIYLVGSYGSGKTDFTKKFAQKIGIKDKIISPSFNFMFAYENLVHIDLDNFSSKLDEFQDYFDQNFVVIEWANKLDEFSQNSILIIFEIIDQESRKIQFCWN</sequence>
<evidence type="ECO:0000313" key="1">
    <source>
        <dbReference type="EMBL" id="EXU61153.1"/>
    </source>
</evidence>
<dbReference type="GO" id="GO:0002949">
    <property type="term" value="P:tRNA threonylcarbamoyladenosine modification"/>
    <property type="evidence" value="ECO:0007669"/>
    <property type="project" value="InterPro"/>
</dbReference>
<dbReference type="STRING" id="1188239.MOVI_2840"/>
<organism evidence="1 2">
    <name type="scientific">Mesomycoplasma ovipneumoniae 14811</name>
    <dbReference type="NCBI Taxonomy" id="1188239"/>
    <lineage>
        <taxon>Bacteria</taxon>
        <taxon>Bacillati</taxon>
        <taxon>Mycoplasmatota</taxon>
        <taxon>Mycoplasmoidales</taxon>
        <taxon>Metamycoplasmataceae</taxon>
        <taxon>Mesomycoplasma</taxon>
    </lineage>
</organism>
<dbReference type="InterPro" id="IPR003442">
    <property type="entry name" value="T6A_TsaE"/>
</dbReference>
<protein>
    <submittedName>
        <fullName evidence="1">Uncharacterized protein</fullName>
    </submittedName>
</protein>
<dbReference type="SUPFAM" id="SSF52540">
    <property type="entry name" value="P-loop containing nucleoside triphosphate hydrolases"/>
    <property type="match status" value="1"/>
</dbReference>
<dbReference type="Gene3D" id="3.40.50.300">
    <property type="entry name" value="P-loop containing nucleotide triphosphate hydrolases"/>
    <property type="match status" value="1"/>
</dbReference>
<dbReference type="Proteomes" id="UP000020977">
    <property type="component" value="Unassembled WGS sequence"/>
</dbReference>
<comment type="caution">
    <text evidence="1">The sequence shown here is derived from an EMBL/GenBank/DDBJ whole genome shotgun (WGS) entry which is preliminary data.</text>
</comment>
<dbReference type="eggNOG" id="COG0802">
    <property type="taxonomic scope" value="Bacteria"/>
</dbReference>
<name>A0A014M2H1_9BACT</name>
<dbReference type="Pfam" id="PF02367">
    <property type="entry name" value="TsaE"/>
    <property type="match status" value="1"/>
</dbReference>
<evidence type="ECO:0000313" key="2">
    <source>
        <dbReference type="Proteomes" id="UP000020977"/>
    </source>
</evidence>
<dbReference type="InterPro" id="IPR027417">
    <property type="entry name" value="P-loop_NTPase"/>
</dbReference>
<gene>
    <name evidence="1" type="ORF">MOVI_2840</name>
</gene>
<dbReference type="AlphaFoldDB" id="A0A014M2H1"/>
<accession>A0A014M2H1</accession>
<reference evidence="1 2" key="1">
    <citation type="submission" date="2014-03" db="EMBL/GenBank/DDBJ databases">
        <title>Genome sequence of Mycoplasma ovipneumoniae strain 14811.</title>
        <authorList>
            <person name="Sirand-Pugnet P."/>
            <person name="Breton M."/>
            <person name="Dordet-Frisoni E."/>
            <person name="Baranowski E."/>
            <person name="Barre A."/>
            <person name="Couture C."/>
            <person name="Dupuy V."/>
            <person name="Gaurivaud P."/>
            <person name="Jacob D."/>
            <person name="Lemaitre C."/>
            <person name="Manso-Silvan L."/>
            <person name="Nikolski M."/>
            <person name="Nouvel L.-X."/>
            <person name="Poumarat F."/>
            <person name="Tardy F."/>
            <person name="Thebault P."/>
            <person name="Theil S."/>
            <person name="Citti C."/>
            <person name="Thiaucourt F."/>
            <person name="Blanchard A."/>
        </authorList>
    </citation>
    <scope>NUCLEOTIDE SEQUENCE [LARGE SCALE GENOMIC DNA]</scope>
    <source>
        <strain evidence="1 2">14811</strain>
    </source>
</reference>
<proteinExistence type="predicted"/>